<evidence type="ECO:0000256" key="7">
    <source>
        <dbReference type="SAM" id="Phobius"/>
    </source>
</evidence>
<dbReference type="Pfam" id="PF00375">
    <property type="entry name" value="SDF"/>
    <property type="match status" value="1"/>
</dbReference>
<evidence type="ECO:0000256" key="2">
    <source>
        <dbReference type="ARBA" id="ARBA00022448"/>
    </source>
</evidence>
<dbReference type="AlphaFoldDB" id="A0A918YI25"/>
<evidence type="ECO:0000256" key="4">
    <source>
        <dbReference type="ARBA" id="ARBA00022989"/>
    </source>
</evidence>
<sequence>MECATRGVMYPAVTRASQRGSTTPLECRDASHAYWRTSLFEQVACVLVLGVVVGRPWPESAAVSQPLGDGFIRLIKAVIAPLMFCAAVVGIATAGDPKAFRRIGLKVREIAFEAEGGSEAEPAVGTWPTVKEPAPEAG</sequence>
<dbReference type="SUPFAM" id="SSF118215">
    <property type="entry name" value="Proton glutamate symport protein"/>
    <property type="match status" value="1"/>
</dbReference>
<evidence type="ECO:0000256" key="5">
    <source>
        <dbReference type="ARBA" id="ARBA00023136"/>
    </source>
</evidence>
<dbReference type="InterPro" id="IPR001991">
    <property type="entry name" value="Na-dicarboxylate_symporter"/>
</dbReference>
<keyword evidence="3 7" id="KW-0812">Transmembrane</keyword>
<keyword evidence="9" id="KW-1185">Reference proteome</keyword>
<accession>A0A918YI25</accession>
<organism evidence="8 9">
    <name type="scientific">Streptomyces alanosinicus</name>
    <dbReference type="NCBI Taxonomy" id="68171"/>
    <lineage>
        <taxon>Bacteria</taxon>
        <taxon>Bacillati</taxon>
        <taxon>Actinomycetota</taxon>
        <taxon>Actinomycetes</taxon>
        <taxon>Kitasatosporales</taxon>
        <taxon>Streptomycetaceae</taxon>
        <taxon>Streptomyces</taxon>
    </lineage>
</organism>
<gene>
    <name evidence="8" type="ORF">GCM10010339_28000</name>
</gene>
<keyword evidence="4 7" id="KW-1133">Transmembrane helix</keyword>
<comment type="subcellular location">
    <subcellularLocation>
        <location evidence="1">Membrane</location>
        <topology evidence="1">Multi-pass membrane protein</topology>
    </subcellularLocation>
</comment>
<evidence type="ECO:0000256" key="3">
    <source>
        <dbReference type="ARBA" id="ARBA00022692"/>
    </source>
</evidence>
<evidence type="ECO:0000313" key="9">
    <source>
        <dbReference type="Proteomes" id="UP000655443"/>
    </source>
</evidence>
<evidence type="ECO:0000256" key="1">
    <source>
        <dbReference type="ARBA" id="ARBA00004141"/>
    </source>
</evidence>
<protein>
    <recommendedName>
        <fullName evidence="10">Cation:dicarboxylase symporter family transporter</fullName>
    </recommendedName>
</protein>
<evidence type="ECO:0000256" key="6">
    <source>
        <dbReference type="SAM" id="MobiDB-lite"/>
    </source>
</evidence>
<dbReference type="Gene3D" id="1.10.3860.10">
    <property type="entry name" value="Sodium:dicarboxylate symporter"/>
    <property type="match status" value="1"/>
</dbReference>
<feature type="transmembrane region" description="Helical" evidence="7">
    <location>
        <begin position="70"/>
        <end position="92"/>
    </location>
</feature>
<evidence type="ECO:0008006" key="10">
    <source>
        <dbReference type="Google" id="ProtNLM"/>
    </source>
</evidence>
<reference evidence="8" key="2">
    <citation type="submission" date="2020-09" db="EMBL/GenBank/DDBJ databases">
        <authorList>
            <person name="Sun Q."/>
            <person name="Ohkuma M."/>
        </authorList>
    </citation>
    <scope>NUCLEOTIDE SEQUENCE</scope>
    <source>
        <strain evidence="8">JCM 4714</strain>
    </source>
</reference>
<feature type="region of interest" description="Disordered" evidence="6">
    <location>
        <begin position="119"/>
        <end position="138"/>
    </location>
</feature>
<keyword evidence="5 7" id="KW-0472">Membrane</keyword>
<name>A0A918YI25_9ACTN</name>
<dbReference type="InterPro" id="IPR036458">
    <property type="entry name" value="Na:dicarbo_symporter_sf"/>
</dbReference>
<dbReference type="EMBL" id="BMVG01000005">
    <property type="protein sequence ID" value="GHE02907.1"/>
    <property type="molecule type" value="Genomic_DNA"/>
</dbReference>
<comment type="caution">
    <text evidence="8">The sequence shown here is derived from an EMBL/GenBank/DDBJ whole genome shotgun (WGS) entry which is preliminary data.</text>
</comment>
<dbReference type="GO" id="GO:0016020">
    <property type="term" value="C:membrane"/>
    <property type="evidence" value="ECO:0007669"/>
    <property type="project" value="UniProtKB-SubCell"/>
</dbReference>
<dbReference type="Proteomes" id="UP000655443">
    <property type="component" value="Unassembled WGS sequence"/>
</dbReference>
<evidence type="ECO:0000313" key="8">
    <source>
        <dbReference type="EMBL" id="GHE02907.1"/>
    </source>
</evidence>
<dbReference type="GO" id="GO:0015293">
    <property type="term" value="F:symporter activity"/>
    <property type="evidence" value="ECO:0007669"/>
    <property type="project" value="InterPro"/>
</dbReference>
<keyword evidence="2" id="KW-0813">Transport</keyword>
<proteinExistence type="predicted"/>
<feature type="transmembrane region" description="Helical" evidence="7">
    <location>
        <begin position="39"/>
        <end position="58"/>
    </location>
</feature>
<reference evidence="8" key="1">
    <citation type="journal article" date="2014" name="Int. J. Syst. Evol. Microbiol.">
        <title>Complete genome sequence of Corynebacterium casei LMG S-19264T (=DSM 44701T), isolated from a smear-ripened cheese.</title>
        <authorList>
            <consortium name="US DOE Joint Genome Institute (JGI-PGF)"/>
            <person name="Walter F."/>
            <person name="Albersmeier A."/>
            <person name="Kalinowski J."/>
            <person name="Ruckert C."/>
        </authorList>
    </citation>
    <scope>NUCLEOTIDE SEQUENCE</scope>
    <source>
        <strain evidence="8">JCM 4714</strain>
    </source>
</reference>